<dbReference type="Gene3D" id="2.40.10.270">
    <property type="entry name" value="Bacteriophage SPP1 head-tail adaptor protein"/>
    <property type="match status" value="1"/>
</dbReference>
<evidence type="ECO:0000313" key="2">
    <source>
        <dbReference type="Proteomes" id="UP000194154"/>
    </source>
</evidence>
<protein>
    <recommendedName>
        <fullName evidence="3">Phage head closure protein</fullName>
    </recommendedName>
</protein>
<accession>A0A1W7ACE8</accession>
<dbReference type="GeneID" id="35295759"/>
<evidence type="ECO:0000313" key="1">
    <source>
        <dbReference type="EMBL" id="ARQ07289.1"/>
    </source>
</evidence>
<dbReference type="OrthoDB" id="2736471at2"/>
<gene>
    <name evidence="1" type="ORF">MCCS_16520</name>
</gene>
<name>A0A1W7ACE8_9STAP</name>
<dbReference type="InterPro" id="IPR038666">
    <property type="entry name" value="SSP1_head-tail_sf"/>
</dbReference>
<dbReference type="AlphaFoldDB" id="A0A1W7ACE8"/>
<dbReference type="KEGG" id="mcak:MCCS_16520"/>
<reference evidence="1 2" key="1">
    <citation type="journal article" date="2017" name="Int. J. Syst. Evol. Microbiol.">
        <title>Macrococcus canis sp. nov., a skin bacterium associated with infections in dogs.</title>
        <authorList>
            <person name="Gobeli Brawand S."/>
            <person name="Cotting K."/>
            <person name="Gomez-Sanz E."/>
            <person name="Collaud A."/>
            <person name="Thomann A."/>
            <person name="Brodard I."/>
            <person name="Rodriguez-Campos S."/>
            <person name="Strauss C."/>
            <person name="Perreten V."/>
        </authorList>
    </citation>
    <scope>NUCLEOTIDE SEQUENCE [LARGE SCALE GENOMIC DNA]</scope>
    <source>
        <strain evidence="1 2">KM45013</strain>
    </source>
</reference>
<dbReference type="EMBL" id="CP021059">
    <property type="protein sequence ID" value="ARQ07289.1"/>
    <property type="molecule type" value="Genomic_DNA"/>
</dbReference>
<dbReference type="STRING" id="1855823.MCCS_16520"/>
<dbReference type="RefSeq" id="WP_086042858.1">
    <property type="nucleotide sequence ID" value="NZ_CBCRZA010000015.1"/>
</dbReference>
<dbReference type="Proteomes" id="UP000194154">
    <property type="component" value="Chromosome"/>
</dbReference>
<proteinExistence type="predicted"/>
<sequence length="112" mass="12939">MFSNKDYTDEFPHNITVTRSSTTIDKTKYPYTDTTTSITHDLTGFMDTPETSEKESYKNMEKTLSRQLYLPYGSDIKSTDTVTFENVKYRIIGDIEDQGGQHEVIKIPLNRI</sequence>
<keyword evidence="2" id="KW-1185">Reference proteome</keyword>
<evidence type="ECO:0008006" key="3">
    <source>
        <dbReference type="Google" id="ProtNLM"/>
    </source>
</evidence>
<organism evidence="1 2">
    <name type="scientific">Macrococcoides canis</name>
    <dbReference type="NCBI Taxonomy" id="1855823"/>
    <lineage>
        <taxon>Bacteria</taxon>
        <taxon>Bacillati</taxon>
        <taxon>Bacillota</taxon>
        <taxon>Bacilli</taxon>
        <taxon>Bacillales</taxon>
        <taxon>Staphylococcaceae</taxon>
        <taxon>Macrococcoides</taxon>
    </lineage>
</organism>